<dbReference type="Gene3D" id="2.60.120.260">
    <property type="entry name" value="Galactose-binding domain-like"/>
    <property type="match status" value="2"/>
</dbReference>
<dbReference type="InterPro" id="IPR008928">
    <property type="entry name" value="6-hairpin_glycosidase_sf"/>
</dbReference>
<evidence type="ECO:0000313" key="3">
    <source>
        <dbReference type="EMBL" id="RRK30479.1"/>
    </source>
</evidence>
<name>A0A3R8JKN0_9FIRM</name>
<evidence type="ECO:0008006" key="5">
    <source>
        <dbReference type="Google" id="ProtNLM"/>
    </source>
</evidence>
<gene>
    <name evidence="3" type="ORF">EBB54_03120</name>
</gene>
<dbReference type="Proteomes" id="UP000274920">
    <property type="component" value="Unassembled WGS sequence"/>
</dbReference>
<reference evidence="3" key="1">
    <citation type="submission" date="2018-10" db="EMBL/GenBank/DDBJ databases">
        <title>Schaedlerella arabinophila gen. nov. sp. nov., isolated from the mouse intestinal tract and comparative analysis with the genome of the closely related altered Schaedler flora strain ASF502.</title>
        <authorList>
            <person name="Miyake S."/>
            <person name="Soh M."/>
            <person name="Seedorf H."/>
        </authorList>
    </citation>
    <scope>NUCLEOTIDE SEQUENCE [LARGE SCALE GENOMIC DNA]</scope>
    <source>
        <strain evidence="3">DSM 106076</strain>
    </source>
</reference>
<dbReference type="InterPro" id="IPR012341">
    <property type="entry name" value="6hp_glycosidase-like_sf"/>
</dbReference>
<accession>A0A3R8JKN0</accession>
<dbReference type="Pfam" id="PF17389">
    <property type="entry name" value="Bac_rhamnosid6H"/>
    <property type="match status" value="1"/>
</dbReference>
<comment type="caution">
    <text evidence="3">The sequence shown here is derived from an EMBL/GenBank/DDBJ whole genome shotgun (WGS) entry which is preliminary data.</text>
</comment>
<feature type="domain" description="Alpha-L-rhamnosidase six-hairpin glycosidase" evidence="1">
    <location>
        <begin position="370"/>
        <end position="693"/>
    </location>
</feature>
<organism evidence="3 4">
    <name type="scientific">Schaedlerella arabinosiphila</name>
    <dbReference type="NCBI Taxonomy" id="2044587"/>
    <lineage>
        <taxon>Bacteria</taxon>
        <taxon>Bacillati</taxon>
        <taxon>Bacillota</taxon>
        <taxon>Clostridia</taxon>
        <taxon>Lachnospirales</taxon>
        <taxon>Lachnospiraceae</taxon>
        <taxon>Schaedlerella</taxon>
    </lineage>
</organism>
<dbReference type="InterPro" id="IPR035396">
    <property type="entry name" value="Bac_rhamnosid6H"/>
</dbReference>
<dbReference type="GO" id="GO:0005975">
    <property type="term" value="P:carbohydrate metabolic process"/>
    <property type="evidence" value="ECO:0007669"/>
    <property type="project" value="InterPro"/>
</dbReference>
<feature type="domain" description="Alpha-L-rhamnosidase C-terminal" evidence="2">
    <location>
        <begin position="705"/>
        <end position="753"/>
    </location>
</feature>
<dbReference type="AlphaFoldDB" id="A0A3R8JKN0"/>
<proteinExistence type="predicted"/>
<dbReference type="EMBL" id="RHJS01000002">
    <property type="protein sequence ID" value="RRK30479.1"/>
    <property type="molecule type" value="Genomic_DNA"/>
</dbReference>
<keyword evidence="4" id="KW-1185">Reference proteome</keyword>
<dbReference type="Pfam" id="PF17390">
    <property type="entry name" value="Bac_rhamnosid_C"/>
    <property type="match status" value="1"/>
</dbReference>
<sequence length="774" mass="89197">MKETKIKWIWLPEWTAEDKEKPILALFLKKANLKTEPEKAFIKISADTRYKLYINGQLVEIGPSRGDCQIWYYDEINITPFLKKGINVFAVQVLRYPMEARKGNYGMFRTEYPGLYAEGSILDVEGNCVILDADESWMCRKHPGFQIVSESESFAPLQIFEACNGKSELKGWMLPEYDSMLWMHARLYSAMSPAVSPGNLQPRTIPFLYRKRSRFPGVTVVRESVNSKAAWEALLQDDQKLTIPGHTKEILEINAGEEMTAYVNLAVERGTGAKIRLLYSEGYVQDGYHKEFPIKKNRNDWINGHLDGFEDYYLSAGYGNEDIPEEYEPFWFRTFRFIRLEIETKEEPLIISRLDYTETGYPLEVRTQASASDPTLKAVWDISERTLRRCMHETYEDCPFYEQLQYAMDARTEILYTYVLSADDRLARKCIDDFRRSQRYDGLLNCSYPCVMPNVIPGFSIYYIFMLYDHMMYFDDRELLEEHMPTMMGILNYFHRNRAEEGYVKKLGGLNGRGTNWSFIDWTPEWDDTTGVPSAILEGAITMESLLYVAGLQHGAAILKHLGHKEQADFYLERAQAVQVSIRKYCTGEDGMLQDGPGIEQYSQHVQVFSILTETIDQEQGRKNLEKTLLYPQDYAQCSVAMAFYLFRALQKVDLYKWTEEYSKLWLRMLEKGLTTCAEDEVGERSDCHAWGALLLYELPAAVLGVQPAGPGYQAVIIRPEPGNLEHAEGNVWTPKGMIRVSWSVKGEGAFSYEGPENMEIIADTSLLEKAWCQ</sequence>
<dbReference type="Gene3D" id="2.60.420.10">
    <property type="entry name" value="Maltose phosphorylase, domain 3"/>
    <property type="match status" value="1"/>
</dbReference>
<dbReference type="SUPFAM" id="SSF48208">
    <property type="entry name" value="Six-hairpin glycosidases"/>
    <property type="match status" value="1"/>
</dbReference>
<evidence type="ECO:0000259" key="2">
    <source>
        <dbReference type="Pfam" id="PF17390"/>
    </source>
</evidence>
<dbReference type="Gene3D" id="1.50.10.10">
    <property type="match status" value="1"/>
</dbReference>
<dbReference type="PANTHER" id="PTHR34987:SF2">
    <property type="entry name" value="B, PUTATIVE (AFU_ORTHOLOGUE AFUA_7G05040)-RELATED"/>
    <property type="match status" value="1"/>
</dbReference>
<evidence type="ECO:0000259" key="1">
    <source>
        <dbReference type="Pfam" id="PF17389"/>
    </source>
</evidence>
<protein>
    <recommendedName>
        <fullName evidence="5">Alpha-L-rhamnosidase</fullName>
    </recommendedName>
</protein>
<dbReference type="InterPro" id="IPR035398">
    <property type="entry name" value="Bac_rhamnosid_C"/>
</dbReference>
<evidence type="ECO:0000313" key="4">
    <source>
        <dbReference type="Proteomes" id="UP000274920"/>
    </source>
</evidence>
<dbReference type="PANTHER" id="PTHR34987">
    <property type="entry name" value="C, PUTATIVE (AFU_ORTHOLOGUE AFUA_3G02880)-RELATED"/>
    <property type="match status" value="1"/>
</dbReference>